<evidence type="ECO:0000313" key="2">
    <source>
        <dbReference type="EMBL" id="CAG8464769.1"/>
    </source>
</evidence>
<feature type="compositionally biased region" description="Polar residues" evidence="1">
    <location>
        <begin position="8"/>
        <end position="21"/>
    </location>
</feature>
<protein>
    <submittedName>
        <fullName evidence="2">15301_t:CDS:1</fullName>
    </submittedName>
</protein>
<sequence>MEQHAKSKSFSNGDIKTEISSPHNGNKITTVICSPKLKYIATSSSIKEKRDFMIAVWPVIGEKNTLHPESSVTFRQFINDDGAVNHKLRSVSDNRLVVVEYTSHNEPSIRVFAYGFTHRYTKCLIAKFGILIPACYKYEYKEDEIRTQWNIETGSFAAQLPMDFRSVEDSDGRDGLVRNNDNTLFASYTCVGKPLKRILNVYAAETGVKLFSYNQYGIDFVRSGTHLLVPSFTKYTKIDDPPVIDLLTFIDPFSSNSPVNVSLNKSADEFKVPLEFTPRLINKNKAIGIVDGLVHVRDIIQENHSQKDAHDYNKIYWQNFMEEIADNLKSYLGSNSSITSNYNKVYSGNSITWSIFDTQNGEELTAFILNKITYYWEPG</sequence>
<organism evidence="2 3">
    <name type="scientific">Racocetra fulgida</name>
    <dbReference type="NCBI Taxonomy" id="60492"/>
    <lineage>
        <taxon>Eukaryota</taxon>
        <taxon>Fungi</taxon>
        <taxon>Fungi incertae sedis</taxon>
        <taxon>Mucoromycota</taxon>
        <taxon>Glomeromycotina</taxon>
        <taxon>Glomeromycetes</taxon>
        <taxon>Diversisporales</taxon>
        <taxon>Gigasporaceae</taxon>
        <taxon>Racocetra</taxon>
    </lineage>
</organism>
<name>A0A9N8Z1D7_9GLOM</name>
<comment type="caution">
    <text evidence="2">The sequence shown here is derived from an EMBL/GenBank/DDBJ whole genome shotgun (WGS) entry which is preliminary data.</text>
</comment>
<keyword evidence="3" id="KW-1185">Reference proteome</keyword>
<reference evidence="2" key="1">
    <citation type="submission" date="2021-06" db="EMBL/GenBank/DDBJ databases">
        <authorList>
            <person name="Kallberg Y."/>
            <person name="Tangrot J."/>
            <person name="Rosling A."/>
        </authorList>
    </citation>
    <scope>NUCLEOTIDE SEQUENCE</scope>
    <source>
        <strain evidence="2">IN212</strain>
    </source>
</reference>
<feature type="region of interest" description="Disordered" evidence="1">
    <location>
        <begin position="1"/>
        <end position="21"/>
    </location>
</feature>
<evidence type="ECO:0000313" key="3">
    <source>
        <dbReference type="Proteomes" id="UP000789396"/>
    </source>
</evidence>
<dbReference type="Proteomes" id="UP000789396">
    <property type="component" value="Unassembled WGS sequence"/>
</dbReference>
<dbReference type="AlphaFoldDB" id="A0A9N8Z1D7"/>
<accession>A0A9N8Z1D7</accession>
<gene>
    <name evidence="2" type="ORF">RFULGI_LOCUS845</name>
</gene>
<evidence type="ECO:0000256" key="1">
    <source>
        <dbReference type="SAM" id="MobiDB-lite"/>
    </source>
</evidence>
<dbReference type="EMBL" id="CAJVPZ010000422">
    <property type="protein sequence ID" value="CAG8464769.1"/>
    <property type="molecule type" value="Genomic_DNA"/>
</dbReference>
<proteinExistence type="predicted"/>
<dbReference type="OrthoDB" id="2377581at2759"/>